<name>A0A5C6BX29_9BACT</name>
<keyword evidence="5" id="KW-1185">Reference proteome</keyword>
<dbReference type="EMBL" id="SJPU01000002">
    <property type="protein sequence ID" value="TWU16207.1"/>
    <property type="molecule type" value="Genomic_DNA"/>
</dbReference>
<evidence type="ECO:0000259" key="3">
    <source>
        <dbReference type="Pfam" id="PF01345"/>
    </source>
</evidence>
<dbReference type="InterPro" id="IPR047589">
    <property type="entry name" value="DUF11_rpt"/>
</dbReference>
<feature type="signal peptide" evidence="2">
    <location>
        <begin position="1"/>
        <end position="23"/>
    </location>
</feature>
<dbReference type="Pfam" id="PF01345">
    <property type="entry name" value="DUF11"/>
    <property type="match status" value="1"/>
</dbReference>
<comment type="caution">
    <text evidence="4">The sequence shown here is derived from an EMBL/GenBank/DDBJ whole genome shotgun (WGS) entry which is preliminary data.</text>
</comment>
<dbReference type="PANTHER" id="PTHR34819:SF4">
    <property type="entry name" value="LARGE CYSTEINE-RICH PERIPLASMIC PROTEIN OMCB"/>
    <property type="match status" value="1"/>
</dbReference>
<dbReference type="InterPro" id="IPR051172">
    <property type="entry name" value="Chlamydia_OmcB"/>
</dbReference>
<feature type="region of interest" description="Disordered" evidence="1">
    <location>
        <begin position="329"/>
        <end position="372"/>
    </location>
</feature>
<evidence type="ECO:0000256" key="1">
    <source>
        <dbReference type="SAM" id="MobiDB-lite"/>
    </source>
</evidence>
<feature type="chain" id="PRO_5023105022" evidence="2">
    <location>
        <begin position="24"/>
        <end position="564"/>
    </location>
</feature>
<feature type="domain" description="DUF11" evidence="3">
    <location>
        <begin position="452"/>
        <end position="544"/>
    </location>
</feature>
<dbReference type="Gene3D" id="2.60.40.10">
    <property type="entry name" value="Immunoglobulins"/>
    <property type="match status" value="2"/>
</dbReference>
<evidence type="ECO:0000313" key="5">
    <source>
        <dbReference type="Proteomes" id="UP000319908"/>
    </source>
</evidence>
<dbReference type="InterPro" id="IPR001434">
    <property type="entry name" value="OmcB-like_DUF11"/>
</dbReference>
<gene>
    <name evidence="4" type="primary">omcB_1</name>
    <name evidence="4" type="ORF">Poly21_34120</name>
</gene>
<protein>
    <submittedName>
        <fullName evidence="4">Large cysteine-rich periplasmic protein omcB</fullName>
    </submittedName>
</protein>
<feature type="compositionally biased region" description="Basic and acidic residues" evidence="1">
    <location>
        <begin position="99"/>
        <end position="109"/>
    </location>
</feature>
<dbReference type="PANTHER" id="PTHR34819">
    <property type="entry name" value="LARGE CYSTEINE-RICH PERIPLASMIC PROTEIN OMCB"/>
    <property type="match status" value="1"/>
</dbReference>
<sequence length="564" mass="59920">MTKTNTWRSASAVLAIAAASCLAGNGHAEETIRTGDGLLSLTADMPEEVRAGEEFTYSVKVSNTSDNVTLHNIKLKQLNAKGFTVDSTSIASKQSESNSDSKSKDDSKSKNNGKSNSKGRMSIAALKPGESKTIIVKASADEEGELRSCLAIVNYTPAICLTSRVIKPELTLTKTAPKQADRCELIKLEYTVKNGGSGDVGAFVVTDTLGKGLATIEGDDTLKFDVDGLAAGDSRKFVARVYASKPGSFSSRAVANVKDSELKSRSKETTTDVIAADLNVKVQGPNRLYGEKLAKFTAHVTNTGNTAANDVSVNVYWPEACDMVDFSKPSMQASEQSSSNGNEQKQGEPTMAKKDGSASSKASAKESDKSDIAMSDRTLSIGRLDAGQTAVFEYAIRTNDVKTLPTKVVARYVCSVDAAEGEANAKSEAVATAMTRVEIVRLPALQLVVLDDQDPVAKNSNVVYTIRVWNEGDAADSDVAVKAELPEGLEFVSAEGPSENSVDGSTITFKPMKTMKPGARADYKVTAKCTGDGDVRFSAMLTSKSLKKEVTGEEPTRLFDQAAK</sequence>
<evidence type="ECO:0000256" key="2">
    <source>
        <dbReference type="SAM" id="SignalP"/>
    </source>
</evidence>
<evidence type="ECO:0000313" key="4">
    <source>
        <dbReference type="EMBL" id="TWU16207.1"/>
    </source>
</evidence>
<reference evidence="4 5" key="1">
    <citation type="journal article" date="2020" name="Antonie Van Leeuwenhoek">
        <title>Rhodopirellula heiligendammensis sp. nov., Rhodopirellula pilleata sp. nov., and Rhodopirellula solitaria sp. nov. isolated from natural or artificial marine surfaces in Northern Germany and California, USA, and emended description of the genus Rhodopirellula.</title>
        <authorList>
            <person name="Kallscheuer N."/>
            <person name="Wiegand S."/>
            <person name="Jogler M."/>
            <person name="Boedeker C."/>
            <person name="Peeters S.H."/>
            <person name="Rast P."/>
            <person name="Heuer A."/>
            <person name="Jetten M.S.M."/>
            <person name="Rohde M."/>
            <person name="Jogler C."/>
        </authorList>
    </citation>
    <scope>NUCLEOTIDE SEQUENCE [LARGE SCALE GENOMIC DNA]</scope>
    <source>
        <strain evidence="4 5">Poly21</strain>
    </source>
</reference>
<dbReference type="InterPro" id="IPR013783">
    <property type="entry name" value="Ig-like_fold"/>
</dbReference>
<dbReference type="AlphaFoldDB" id="A0A5C6BX29"/>
<dbReference type="PROSITE" id="PS51257">
    <property type="entry name" value="PROKAR_LIPOPROTEIN"/>
    <property type="match status" value="1"/>
</dbReference>
<keyword evidence="2" id="KW-0732">Signal</keyword>
<dbReference type="RefSeq" id="WP_302119145.1">
    <property type="nucleotide sequence ID" value="NZ_SJPU01000002.1"/>
</dbReference>
<organism evidence="4 5">
    <name type="scientific">Allorhodopirellula heiligendammensis</name>
    <dbReference type="NCBI Taxonomy" id="2714739"/>
    <lineage>
        <taxon>Bacteria</taxon>
        <taxon>Pseudomonadati</taxon>
        <taxon>Planctomycetota</taxon>
        <taxon>Planctomycetia</taxon>
        <taxon>Pirellulales</taxon>
        <taxon>Pirellulaceae</taxon>
        <taxon>Allorhodopirellula</taxon>
    </lineage>
</organism>
<feature type="compositionally biased region" description="Polar residues" evidence="1">
    <location>
        <begin position="329"/>
        <end position="344"/>
    </location>
</feature>
<proteinExistence type="predicted"/>
<feature type="region of interest" description="Disordered" evidence="1">
    <location>
        <begin position="89"/>
        <end position="123"/>
    </location>
</feature>
<dbReference type="Proteomes" id="UP000319908">
    <property type="component" value="Unassembled WGS sequence"/>
</dbReference>
<dbReference type="NCBIfam" id="TIGR01451">
    <property type="entry name" value="B_ant_repeat"/>
    <property type="match status" value="1"/>
</dbReference>
<accession>A0A5C6BX29</accession>